<evidence type="ECO:0000313" key="2">
    <source>
        <dbReference type="EMBL" id="KKN64685.1"/>
    </source>
</evidence>
<dbReference type="SUPFAM" id="SSF52540">
    <property type="entry name" value="P-loop containing nucleoside triphosphate hydrolases"/>
    <property type="match status" value="1"/>
</dbReference>
<dbReference type="InterPro" id="IPR037359">
    <property type="entry name" value="NST/OST"/>
</dbReference>
<comment type="caution">
    <text evidence="2">The sequence shown here is derived from an EMBL/GenBank/DDBJ whole genome shotgun (WGS) entry which is preliminary data.</text>
</comment>
<protein>
    <recommendedName>
        <fullName evidence="3">Sulfotransferase domain-containing protein</fullName>
    </recommendedName>
</protein>
<name>A0A0F9S725_9ZZZZ</name>
<dbReference type="Pfam" id="PF13469">
    <property type="entry name" value="Sulfotransfer_3"/>
    <property type="match status" value="1"/>
</dbReference>
<accession>A0A0F9S725</accession>
<dbReference type="PANTHER" id="PTHR10605">
    <property type="entry name" value="HEPARAN SULFATE SULFOTRANSFERASE"/>
    <property type="match status" value="1"/>
</dbReference>
<gene>
    <name evidence="2" type="ORF">LCGC14_0488940</name>
</gene>
<dbReference type="EMBL" id="LAZR01000546">
    <property type="protein sequence ID" value="KKN64685.1"/>
    <property type="molecule type" value="Genomic_DNA"/>
</dbReference>
<evidence type="ECO:0000256" key="1">
    <source>
        <dbReference type="ARBA" id="ARBA00022679"/>
    </source>
</evidence>
<dbReference type="GO" id="GO:0008146">
    <property type="term" value="F:sulfotransferase activity"/>
    <property type="evidence" value="ECO:0007669"/>
    <property type="project" value="InterPro"/>
</dbReference>
<dbReference type="PANTHER" id="PTHR10605:SF56">
    <property type="entry name" value="BIFUNCTIONAL HEPARAN SULFATE N-DEACETYLASE_N-SULFOTRANSFERASE"/>
    <property type="match status" value="1"/>
</dbReference>
<dbReference type="Gene3D" id="3.40.50.300">
    <property type="entry name" value="P-loop containing nucleotide triphosphate hydrolases"/>
    <property type="match status" value="1"/>
</dbReference>
<proteinExistence type="predicted"/>
<evidence type="ECO:0008006" key="3">
    <source>
        <dbReference type="Google" id="ProtNLM"/>
    </source>
</evidence>
<dbReference type="AlphaFoldDB" id="A0A0F9S725"/>
<reference evidence="2" key="1">
    <citation type="journal article" date="2015" name="Nature">
        <title>Complex archaea that bridge the gap between prokaryotes and eukaryotes.</title>
        <authorList>
            <person name="Spang A."/>
            <person name="Saw J.H."/>
            <person name="Jorgensen S.L."/>
            <person name="Zaremba-Niedzwiedzka K."/>
            <person name="Martijn J."/>
            <person name="Lind A.E."/>
            <person name="van Eijk R."/>
            <person name="Schleper C."/>
            <person name="Guy L."/>
            <person name="Ettema T.J."/>
        </authorList>
    </citation>
    <scope>NUCLEOTIDE SEQUENCE</scope>
</reference>
<keyword evidence="1" id="KW-0808">Transferase</keyword>
<dbReference type="InterPro" id="IPR027417">
    <property type="entry name" value="P-loop_NTPase"/>
</dbReference>
<sequence length="300" mass="34720">MAPPFLPETTKLAYCIGAQKAGTTWLYETLRTSNEIHFSRNKELHYFDVISGKAEQVFRLRINAVKTLAKELISEHGKINRRRLQILTELTDLLSIYTDDEGDHEAYLTYLLQGFTGQRVICDITPAYAILDAKEFAEMGKLGQASFIFIVRDPIDRMWSQIRMAVSSDRSQFSDFQHACEVRAQHLIDSNRLANLERANYRRTMLELEAAIPRDRIKYVFYEDLFHARTMRDICTFLEIAPLTPKAGLRSNTGRHAMLPEVLKEQFRHAFFAQYAFILDRFKSATPARWHINFSPQGMG</sequence>
<organism evidence="2">
    <name type="scientific">marine sediment metagenome</name>
    <dbReference type="NCBI Taxonomy" id="412755"/>
    <lineage>
        <taxon>unclassified sequences</taxon>
        <taxon>metagenomes</taxon>
        <taxon>ecological metagenomes</taxon>
    </lineage>
</organism>